<feature type="compositionally biased region" description="Basic residues" evidence="1">
    <location>
        <begin position="352"/>
        <end position="363"/>
    </location>
</feature>
<feature type="compositionally biased region" description="Basic and acidic residues" evidence="1">
    <location>
        <begin position="15"/>
        <end position="26"/>
    </location>
</feature>
<accession>A0A9K3D1X8</accession>
<dbReference type="AlphaFoldDB" id="A0A9K3D1X8"/>
<name>A0A9K3D1X8_9EUKA</name>
<feature type="region of interest" description="Disordered" evidence="1">
    <location>
        <begin position="351"/>
        <end position="380"/>
    </location>
</feature>
<sequence length="650" mass="72476">MARKLKTVKKSTSQLKKEGAKSRADVEAPNNSLAEMLPMNMMMEMGLRRMGVAMAPYPDTLREMEGRHPEGWDRTKLRNHLRLCHESSRLLPYSMEMLMRQGRWPIDPTDLMKRLNGNWNLDWYLEAKIGDVCTKSPSMPQSYNAYTRHNFSNQVYPCDVMYWGTSHVAVGFVDLGPLLMAEIRTVGGEEERETDPLTYVGYELSAYAVAKSSVIWHLLQTAPEGEEGERERVRRVLQVWYSATWERETESLFRASVSALLAPSLSPSNTSSSSGSSSAAMHPEVRAILEHWASPSLSPSLSLSQARRAWYETHESTAEHLSGCLKRRQDRVAVGMYHLTGDFTVATPLVKSKSKTGKGKGKGKGSSSTSTTSPSLVGSLAMYSTPDGTAPCDEGETVFSVVSIGDVVGATKPGETLMDGIERYLSHRVCALMHLAREGRVKVSLRVGDVLTPALGDEVRETLSPRTMTWSNVIDYVTPSVFHMAAHRVGGDTCTHYGYSMNWVTLLKGAHLMDYMGYDNGRGPLLSTVLNLANQTGGALNKFLGLSPYLRSPPPVHPFNNTSILLQHIFYRYWVELFRQRVVEEGRGGWTAAYKMGQCPLSRTGESAVYLQWGYGREASVSHFWGTSTAEKTEAAIVPLRRRWLSLWHL</sequence>
<protein>
    <submittedName>
        <fullName evidence="2">Uncharacterized protein</fullName>
    </submittedName>
</protein>
<dbReference type="EMBL" id="BDIP01002155">
    <property type="protein sequence ID" value="GIQ85819.1"/>
    <property type="molecule type" value="Genomic_DNA"/>
</dbReference>
<dbReference type="Proteomes" id="UP000265618">
    <property type="component" value="Unassembled WGS sequence"/>
</dbReference>
<gene>
    <name evidence="2" type="ORF">KIPB_007553</name>
</gene>
<dbReference type="OrthoDB" id="437457at2759"/>
<reference evidence="2 3" key="1">
    <citation type="journal article" date="2018" name="PLoS ONE">
        <title>The draft genome of Kipferlia bialata reveals reductive genome evolution in fornicate parasites.</title>
        <authorList>
            <person name="Tanifuji G."/>
            <person name="Takabayashi S."/>
            <person name="Kume K."/>
            <person name="Takagi M."/>
            <person name="Nakayama T."/>
            <person name="Kamikawa R."/>
            <person name="Inagaki Y."/>
            <person name="Hashimoto T."/>
        </authorList>
    </citation>
    <scope>NUCLEOTIDE SEQUENCE [LARGE SCALE GENOMIC DNA]</scope>
    <source>
        <strain evidence="2">NY0173</strain>
    </source>
</reference>
<comment type="caution">
    <text evidence="2">The sequence shown here is derived from an EMBL/GenBank/DDBJ whole genome shotgun (WGS) entry which is preliminary data.</text>
</comment>
<evidence type="ECO:0000256" key="1">
    <source>
        <dbReference type="SAM" id="MobiDB-lite"/>
    </source>
</evidence>
<organism evidence="2 3">
    <name type="scientific">Kipferlia bialata</name>
    <dbReference type="NCBI Taxonomy" id="797122"/>
    <lineage>
        <taxon>Eukaryota</taxon>
        <taxon>Metamonada</taxon>
        <taxon>Carpediemonas-like organisms</taxon>
        <taxon>Kipferlia</taxon>
    </lineage>
</organism>
<keyword evidence="3" id="KW-1185">Reference proteome</keyword>
<feature type="region of interest" description="Disordered" evidence="1">
    <location>
        <begin position="1"/>
        <end position="27"/>
    </location>
</feature>
<evidence type="ECO:0000313" key="2">
    <source>
        <dbReference type="EMBL" id="GIQ85819.1"/>
    </source>
</evidence>
<proteinExistence type="predicted"/>
<evidence type="ECO:0000313" key="3">
    <source>
        <dbReference type="Proteomes" id="UP000265618"/>
    </source>
</evidence>